<dbReference type="PANTHER" id="PTHR43885:SF1">
    <property type="entry name" value="SUPERFAMILY HYDROLASE, PUTATIVE (AFU_ORTHOLOGUE AFUA_4G13290)-RELATED"/>
    <property type="match status" value="1"/>
</dbReference>
<reference evidence="1 2" key="1">
    <citation type="submission" date="2017-05" db="EMBL/GenBank/DDBJ databases">
        <title>Draft genome sequence of Elsinoe australis.</title>
        <authorList>
            <person name="Cheng Q."/>
        </authorList>
    </citation>
    <scope>NUCLEOTIDE SEQUENCE [LARGE SCALE GENOMIC DNA]</scope>
    <source>
        <strain evidence="1 2">NL1</strain>
    </source>
</reference>
<dbReference type="STRING" id="40998.A0A2P8AJT2"/>
<keyword evidence="2" id="KW-1185">Reference proteome</keyword>
<accession>A0A2P8AJT2</accession>
<name>A0A2P8AJT2_9PEZI</name>
<dbReference type="Gene3D" id="3.40.50.1000">
    <property type="entry name" value="HAD superfamily/HAD-like"/>
    <property type="match status" value="1"/>
</dbReference>
<dbReference type="CDD" id="cd01427">
    <property type="entry name" value="HAD_like"/>
    <property type="match status" value="1"/>
</dbReference>
<comment type="caution">
    <text evidence="1">The sequence shown here is derived from an EMBL/GenBank/DDBJ whole genome shotgun (WGS) entry which is preliminary data.</text>
</comment>
<dbReference type="OrthoDB" id="426235at2759"/>
<dbReference type="SFLD" id="SFLDS00003">
    <property type="entry name" value="Haloacid_Dehalogenase"/>
    <property type="match status" value="1"/>
</dbReference>
<dbReference type="Proteomes" id="UP000243723">
    <property type="component" value="Unassembled WGS sequence"/>
</dbReference>
<evidence type="ECO:0000313" key="2">
    <source>
        <dbReference type="Proteomes" id="UP000243723"/>
    </source>
</evidence>
<dbReference type="Gene3D" id="1.10.260.80">
    <property type="match status" value="1"/>
</dbReference>
<dbReference type="PANTHER" id="PTHR43885">
    <property type="entry name" value="HALOACID DEHALOGENASE-LIKE HYDROLASE"/>
    <property type="match status" value="1"/>
</dbReference>
<evidence type="ECO:0000313" key="1">
    <source>
        <dbReference type="EMBL" id="PSK60699.1"/>
    </source>
</evidence>
<dbReference type="InterPro" id="IPR023214">
    <property type="entry name" value="HAD_sf"/>
</dbReference>
<protein>
    <submittedName>
        <fullName evidence="1">Uncharacterized protein</fullName>
    </submittedName>
</protein>
<dbReference type="InterPro" id="IPR036412">
    <property type="entry name" value="HAD-like_sf"/>
</dbReference>
<dbReference type="SUPFAM" id="SSF56784">
    <property type="entry name" value="HAD-like"/>
    <property type="match status" value="1"/>
</dbReference>
<dbReference type="Pfam" id="PF00702">
    <property type="entry name" value="Hydrolase"/>
    <property type="match status" value="1"/>
</dbReference>
<sequence length="238" mass="26265">MSVKRQRRFAPLNGGPQSGFPRLQGIVFDMDGTLCEPQNYMFGEMRSALGIEKSVDILDHIHDLPEAEQLEAHEKIETIERRAMEKQVPQAGLVLLMEYLDQKNIKKGICTRNFDTPVNHLLSKHIPGHINPFSPIITRGFKPPKPSPAGILNIAKAWKIASENTTSASGADLPTEIPLIMVGDSIDDIIAGHDAGAATVLLRSPGKEELETDERTDLVIDRLDELINALEKGFVSRS</sequence>
<proteinExistence type="predicted"/>
<dbReference type="EMBL" id="NHZQ01000003">
    <property type="protein sequence ID" value="PSK60699.1"/>
    <property type="molecule type" value="Genomic_DNA"/>
</dbReference>
<organism evidence="1 2">
    <name type="scientific">Elsinoe australis</name>
    <dbReference type="NCBI Taxonomy" id="40998"/>
    <lineage>
        <taxon>Eukaryota</taxon>
        <taxon>Fungi</taxon>
        <taxon>Dikarya</taxon>
        <taxon>Ascomycota</taxon>
        <taxon>Pezizomycotina</taxon>
        <taxon>Dothideomycetes</taxon>
        <taxon>Dothideomycetidae</taxon>
        <taxon>Myriangiales</taxon>
        <taxon>Elsinoaceae</taxon>
        <taxon>Elsinoe</taxon>
    </lineage>
</organism>
<dbReference type="SFLD" id="SFLDG01129">
    <property type="entry name" value="C1.5:_HAD__Beta-PGM__Phosphata"/>
    <property type="match status" value="1"/>
</dbReference>
<gene>
    <name evidence="1" type="ORF">B9Z65_849</name>
</gene>
<dbReference type="AlphaFoldDB" id="A0A2P8AJT2"/>